<evidence type="ECO:0000313" key="3">
    <source>
        <dbReference type="Proteomes" id="UP000250918"/>
    </source>
</evidence>
<feature type="transmembrane region" description="Helical" evidence="1">
    <location>
        <begin position="677"/>
        <end position="699"/>
    </location>
</feature>
<feature type="transmembrane region" description="Helical" evidence="1">
    <location>
        <begin position="705"/>
        <end position="725"/>
    </location>
</feature>
<feature type="transmembrane region" description="Helical" evidence="1">
    <location>
        <begin position="105"/>
        <end position="129"/>
    </location>
</feature>
<feature type="transmembrane region" description="Helical" evidence="1">
    <location>
        <begin position="192"/>
        <end position="214"/>
    </location>
</feature>
<keyword evidence="1" id="KW-0812">Transmembrane</keyword>
<protein>
    <submittedName>
        <fullName evidence="2">Uncharacterized protein</fullName>
    </submittedName>
</protein>
<sequence>MESAGTVLMRRQAFLLGLFATGSQTLLLRELTSTLNGSELFIGTALFGWLVWVALGAYLGGKFRQTLSSSTLLLSGAILLPVVILLCRLSPLLPTGTIGEFIPFSVAFVISITAALPHGIISGLLFPVIVRTGNSEQGTILRVYLVEGIGACVAGVGVTLTAGYWLSTLSTAIVLAAIVIIGSVNSLQQRRLILSGFVFVLVVLLLSSGIVRIAERALDAIRYPGYEILRVFDTPYTHQTLLERDSTYVLMTDNTVEASYPDVESAENLLLPAMAYLEPGSSLPCGDSLRVIEIGRPEFGFGQLLSRFVHARPRVLDARYSLHEHLSQFLPFESDICQAGDPITFMSSWPLGSPLCYDDVISVDLGDIAAYKTGRLLNSNAIRLMKYCIRDGGLVLIMTHYDSDRYLTPIVSEILGTIYHELGGVFQYVTVWPGTKTLFLASDRDLFGLPNDSVFARLSRLNYEPQFVHEMYLRDRLSAFKVNRLIEVLKANRGLNTIDRPTLVMKQALYRAQAGAGDKLIAAMIFEHNWWLITLPICFLILIAGVILRRSSPGAGVLLYIVGGLVSLTVELLIFYLYQSSVGALTAHLAALIGVFMLGLAVGVIAASSARRRLNEIMALGLLLLILLALLWTGNVPNFVMAGVLFVLMFAAAAATGGLFVAATRRYYAASTGANRGLGYAVEIAGSAIGALLTTTVLLPTIGVSWILISCLILTGLLGAATLIVPPTR</sequence>
<reference evidence="2 3" key="1">
    <citation type="journal article" date="2018" name="ISME J.">
        <title>A methanotrophic archaeon couples anaerobic oxidation of methane to Fe(III) reduction.</title>
        <authorList>
            <person name="Cai C."/>
            <person name="Leu A.O."/>
            <person name="Xie G.J."/>
            <person name="Guo J."/>
            <person name="Feng Y."/>
            <person name="Zhao J.X."/>
            <person name="Tyson G.W."/>
            <person name="Yuan Z."/>
            <person name="Hu S."/>
        </authorList>
    </citation>
    <scope>NUCLEOTIDE SEQUENCE [LARGE SCALE GENOMIC DNA]</scope>
    <source>
        <strain evidence="2">FeB_12</strain>
    </source>
</reference>
<feature type="transmembrane region" description="Helical" evidence="1">
    <location>
        <begin position="141"/>
        <end position="158"/>
    </location>
</feature>
<name>A0A855XB43_9BACT</name>
<feature type="transmembrane region" description="Helical" evidence="1">
    <location>
        <begin position="639"/>
        <end position="665"/>
    </location>
</feature>
<evidence type="ECO:0000313" key="2">
    <source>
        <dbReference type="EMBL" id="PWB75393.1"/>
    </source>
</evidence>
<proteinExistence type="predicted"/>
<feature type="transmembrane region" description="Helical" evidence="1">
    <location>
        <begin position="584"/>
        <end position="607"/>
    </location>
</feature>
<keyword evidence="1" id="KW-0472">Membrane</keyword>
<feature type="transmembrane region" description="Helical" evidence="1">
    <location>
        <begin position="164"/>
        <end position="185"/>
    </location>
</feature>
<accession>A0A855XB43</accession>
<feature type="transmembrane region" description="Helical" evidence="1">
    <location>
        <begin position="41"/>
        <end position="60"/>
    </location>
</feature>
<gene>
    <name evidence="2" type="ORF">C3F09_02565</name>
</gene>
<feature type="transmembrane region" description="Helical" evidence="1">
    <location>
        <begin position="530"/>
        <end position="548"/>
    </location>
</feature>
<keyword evidence="1" id="KW-1133">Transmembrane helix</keyword>
<comment type="caution">
    <text evidence="2">The sequence shown here is derived from an EMBL/GenBank/DDBJ whole genome shotgun (WGS) entry which is preliminary data.</text>
</comment>
<feature type="transmembrane region" description="Helical" evidence="1">
    <location>
        <begin position="614"/>
        <end position="633"/>
    </location>
</feature>
<organism evidence="2 3">
    <name type="scientific">candidate division GN15 bacterium</name>
    <dbReference type="NCBI Taxonomy" id="2072418"/>
    <lineage>
        <taxon>Bacteria</taxon>
        <taxon>candidate division GN15</taxon>
    </lineage>
</organism>
<evidence type="ECO:0000256" key="1">
    <source>
        <dbReference type="SAM" id="Phobius"/>
    </source>
</evidence>
<dbReference type="EMBL" id="PQAP01000010">
    <property type="protein sequence ID" value="PWB75393.1"/>
    <property type="molecule type" value="Genomic_DNA"/>
</dbReference>
<dbReference type="AlphaFoldDB" id="A0A855XB43"/>
<feature type="transmembrane region" description="Helical" evidence="1">
    <location>
        <begin position="557"/>
        <end position="578"/>
    </location>
</feature>
<dbReference type="Proteomes" id="UP000250918">
    <property type="component" value="Unassembled WGS sequence"/>
</dbReference>
<feature type="transmembrane region" description="Helical" evidence="1">
    <location>
        <begin position="72"/>
        <end position="93"/>
    </location>
</feature>